<reference evidence="6 7" key="1">
    <citation type="journal article" date="2018" name="Sci. Rep.">
        <title>Raphidocelis subcapitata (=Pseudokirchneriella subcapitata) provides an insight into genome evolution and environmental adaptations in the Sphaeropleales.</title>
        <authorList>
            <person name="Suzuki S."/>
            <person name="Yamaguchi H."/>
            <person name="Nakajima N."/>
            <person name="Kawachi M."/>
        </authorList>
    </citation>
    <scope>NUCLEOTIDE SEQUENCE [LARGE SCALE GENOMIC DNA]</scope>
    <source>
        <strain evidence="6 7">NIES-35</strain>
    </source>
</reference>
<feature type="compositionally biased region" description="Gly residues" evidence="4">
    <location>
        <begin position="405"/>
        <end position="415"/>
    </location>
</feature>
<name>A0A2V0NS58_9CHLO</name>
<dbReference type="InterPro" id="IPR050630">
    <property type="entry name" value="WD_repeat_EMAP"/>
</dbReference>
<dbReference type="Pfam" id="PF00400">
    <property type="entry name" value="WD40"/>
    <property type="match status" value="5"/>
</dbReference>
<proteinExistence type="predicted"/>
<feature type="region of interest" description="Disordered" evidence="4">
    <location>
        <begin position="1226"/>
        <end position="1265"/>
    </location>
</feature>
<dbReference type="PANTHER" id="PTHR13720">
    <property type="entry name" value="WD-40 REPEAT PROTEIN"/>
    <property type="match status" value="1"/>
</dbReference>
<feature type="region of interest" description="Disordered" evidence="4">
    <location>
        <begin position="1576"/>
        <end position="1599"/>
    </location>
</feature>
<feature type="region of interest" description="Disordered" evidence="4">
    <location>
        <begin position="901"/>
        <end position="935"/>
    </location>
</feature>
<feature type="compositionally biased region" description="Low complexity" evidence="4">
    <location>
        <begin position="912"/>
        <end position="935"/>
    </location>
</feature>
<dbReference type="Gene3D" id="2.130.10.10">
    <property type="entry name" value="YVTN repeat-like/Quinoprotein amine dehydrogenase"/>
    <property type="match status" value="6"/>
</dbReference>
<feature type="compositionally biased region" description="Gly residues" evidence="4">
    <location>
        <begin position="1167"/>
        <end position="1192"/>
    </location>
</feature>
<evidence type="ECO:0000256" key="3">
    <source>
        <dbReference type="PROSITE-ProRule" id="PRU00221"/>
    </source>
</evidence>
<gene>
    <name evidence="6" type="ORF">Rsub_01095</name>
</gene>
<evidence type="ECO:0000256" key="1">
    <source>
        <dbReference type="ARBA" id="ARBA00022574"/>
    </source>
</evidence>
<dbReference type="Proteomes" id="UP000247498">
    <property type="component" value="Unassembled WGS sequence"/>
</dbReference>
<feature type="repeat" description="WD" evidence="3">
    <location>
        <begin position="1362"/>
        <end position="1405"/>
    </location>
</feature>
<dbReference type="SUPFAM" id="SSF50998">
    <property type="entry name" value="Quinoprotein alcohol dehydrogenase-like"/>
    <property type="match status" value="1"/>
</dbReference>
<feature type="repeat" description="WD" evidence="3">
    <location>
        <begin position="648"/>
        <end position="677"/>
    </location>
</feature>
<organism evidence="6 7">
    <name type="scientific">Raphidocelis subcapitata</name>
    <dbReference type="NCBI Taxonomy" id="307507"/>
    <lineage>
        <taxon>Eukaryota</taxon>
        <taxon>Viridiplantae</taxon>
        <taxon>Chlorophyta</taxon>
        <taxon>core chlorophytes</taxon>
        <taxon>Chlorophyceae</taxon>
        <taxon>CS clade</taxon>
        <taxon>Sphaeropleales</taxon>
        <taxon>Selenastraceae</taxon>
        <taxon>Raphidocelis</taxon>
    </lineage>
</organism>
<accession>A0A2V0NS58</accession>
<feature type="compositionally biased region" description="Low complexity" evidence="4">
    <location>
        <begin position="1243"/>
        <end position="1265"/>
    </location>
</feature>
<dbReference type="SUPFAM" id="SSF50978">
    <property type="entry name" value="WD40 repeat-like"/>
    <property type="match status" value="1"/>
</dbReference>
<keyword evidence="2" id="KW-0677">Repeat</keyword>
<evidence type="ECO:0000256" key="2">
    <source>
        <dbReference type="ARBA" id="ARBA00022737"/>
    </source>
</evidence>
<keyword evidence="7" id="KW-1185">Reference proteome</keyword>
<keyword evidence="1 3" id="KW-0853">WD repeat</keyword>
<dbReference type="InterPro" id="IPR011047">
    <property type="entry name" value="Quinoprotein_ADH-like_sf"/>
</dbReference>
<evidence type="ECO:0000256" key="4">
    <source>
        <dbReference type="SAM" id="MobiDB-lite"/>
    </source>
</evidence>
<evidence type="ECO:0000313" key="7">
    <source>
        <dbReference type="Proteomes" id="UP000247498"/>
    </source>
</evidence>
<feature type="repeat" description="WD" evidence="3">
    <location>
        <begin position="1000"/>
        <end position="1033"/>
    </location>
</feature>
<dbReference type="EMBL" id="BDRX01000004">
    <property type="protein sequence ID" value="GBF88383.1"/>
    <property type="molecule type" value="Genomic_DNA"/>
</dbReference>
<dbReference type="InterPro" id="IPR015943">
    <property type="entry name" value="WD40/YVTN_repeat-like_dom_sf"/>
</dbReference>
<dbReference type="InterPro" id="IPR007714">
    <property type="entry name" value="CFA20_dom"/>
</dbReference>
<feature type="region of interest" description="Disordered" evidence="4">
    <location>
        <begin position="382"/>
        <end position="416"/>
    </location>
</feature>
<feature type="compositionally biased region" description="Low complexity" evidence="4">
    <location>
        <begin position="382"/>
        <end position="391"/>
    </location>
</feature>
<dbReference type="PROSITE" id="PS50294">
    <property type="entry name" value="WD_REPEATS_REGION"/>
    <property type="match status" value="1"/>
</dbReference>
<evidence type="ECO:0000313" key="6">
    <source>
        <dbReference type="EMBL" id="GBF88383.1"/>
    </source>
</evidence>
<protein>
    <recommendedName>
        <fullName evidence="5">CFA20 domain-containing protein</fullName>
    </recommendedName>
</protein>
<dbReference type="InterPro" id="IPR001680">
    <property type="entry name" value="WD40_rpt"/>
</dbReference>
<dbReference type="STRING" id="307507.A0A2V0NS58"/>
<dbReference type="InterPro" id="IPR011041">
    <property type="entry name" value="Quinoprot_gluc/sorb_DH_b-prop"/>
</dbReference>
<dbReference type="SUPFAM" id="SSF50952">
    <property type="entry name" value="Soluble quinoprotein glucose dehydrogenase"/>
    <property type="match status" value="1"/>
</dbReference>
<dbReference type="PANTHER" id="PTHR13720:SF24">
    <property type="entry name" value="WD REPEAT-CONTAINING PROTEIN 90"/>
    <property type="match status" value="1"/>
</dbReference>
<dbReference type="SUPFAM" id="SSF101908">
    <property type="entry name" value="Putative isomerase YbhE"/>
    <property type="match status" value="1"/>
</dbReference>
<evidence type="ECO:0000259" key="5">
    <source>
        <dbReference type="Pfam" id="PF05018"/>
    </source>
</evidence>
<dbReference type="InterPro" id="IPR036322">
    <property type="entry name" value="WD40_repeat_dom_sf"/>
</dbReference>
<dbReference type="Pfam" id="PF05018">
    <property type="entry name" value="CFA20_dom"/>
    <property type="match status" value="1"/>
</dbReference>
<feature type="domain" description="CFA20" evidence="5">
    <location>
        <begin position="109"/>
        <end position="269"/>
    </location>
</feature>
<dbReference type="SMART" id="SM00320">
    <property type="entry name" value="WD40"/>
    <property type="match status" value="17"/>
</dbReference>
<dbReference type="InParanoid" id="A0A2V0NS58"/>
<dbReference type="PROSITE" id="PS50082">
    <property type="entry name" value="WD_REPEATS_2"/>
    <property type="match status" value="4"/>
</dbReference>
<sequence>MAAAEQLPQLRGRASTAWQSPFVNVFRLCGVESASPPVAPPAPAAASPAAKPLAATPEAPAAAGSPAAGSAAASGAAGASAQPAKAHGAAATLPATAAAVPAAPAHMGHDKSGRVVERMDAEIGKRVLRITGTIPAVNYLKLPKGKSLGLTGRFCYIQVKLEPPSLFNIHLDLATLDGTVARITVGNVLKDAAAAGRLKSGTLQMALPGESRRWTLLCLDLAAAARGAGARGFAALRSMQLCSTMSVRGVFTSDIRFGLKSLPRDMVMSHALDSAAFDAVWLPAEPADAPEAPVIVKPTKRAHLRAAAAAAGSADAAAAPPSSALATEAADAGPIDALPLVLERVNAYSGELPGTVLWSQTTNELVFAAATLVVAQATTPAPRASSAADAAGPEDDTAAGWARDAGGGGGDGGAGKAAASSAGAQRLFVGHTAHVCAIALGAEGRLLASGQEGRQPLVRLWDFASGECLAMVCAHSAQLAAVDVSPDGGALLAVGQDALARQTIAVWDVSAAGVEGAPPPLRANAATAFNVRVARFCPFDPGAFMTAGRDSVRCYRLRNGTLRGISVRRGPGGRDGPLGCGGAPNVAARALPGTAPPGSELGPAIFTAIAFEAGRAATQAGRRFAFVGSAAGVVFQIDYPSRCVVAAYQAHGAAVNALSVGEGIAVTGGDDGFLRVWPLDFRAYLLEAEHDAPVSAAALSPCGLRVAVGCEDGSLGALDVAAHRYSSALRSHTGRVAAAVAHPTRPEYATASADGTARVWDASGSGRQLYEFRVRGDGGATAAAYHPIRYELVVGYESGAIRVFDVATAALVAERSGRGGGAGVSGGVAGLAFGPEGARLFAWRGGGGVVALDASRGYGLLCVLPVEDPLDPGRPPLSTAAAALSPDGGAFVVAAPARRRARPASGGGVGGAAAAPAGPPGEDQGAGGAAAQPQQRQPPGCCLIVFDTESLEPAVCIETRAPAFTRLAFSPCGRSLWGLTTEGDALRFDAATGAVAQRLRAPHRGGCDALAFSAGGRTLITGGRDGLLKSWQLAATGRAPGEAGAPQQPSPLLRLAAAGGGGGGRSGDARPRRWDGPVDERAPPHETFVGHPGAVAGAHLACLRDSLIIAVGAGNACTLWRVAQPPAAHGGEETAVSYGGGASGAPLLSGPHPDLAVTMRSWLVSSGGSGAAGGDSEGSGGSAAGSGGGTGKADGASSGAAGWAAAPGLAAATAACIGDDSTLVPELRDSITDPGTDPSPLFAAGAPGSPRAAAPGAPAPRGAAASDGRATVLGFGAATAHCVAWDRAGGRLIYAAENTVVLEDLETYSQALLQHHASAVGALELSADGLLLATAAAAPDGSDGCAEVCVWDLRGRALLRLLRQHGSGVRALAFSPDGAWLLSASGGPGGALALWDLEAGEVVALGRTDGELLGLAWLPFAPDPTFLTAGPDGLLCWSLAPRYLEARALTLPGADQACVAVCTAATAGGGPPGGLPAGSGLPRIGVDAGGRLAVVDAADEVTEAARIAEAARTAFVADAGGGVWRVELGDGRLLRCGRVAALPAGECAAVLRWAPRAGAGAGALIVATDQGRVLRYSAPPGSGGGGGGSGAGGSPPRGSCWQLEGQVSLDGPVVALALDPDSATEGVAATAAPTAWFVDLGADERAPLACGHAAAVESVAAAPPGWGAPGAGLVATVAGDGVLRVWQLDSPQAVPAVEFQSEVPCTAAAFEPAPADAAAGESGAEVAADGGAGPPLPRLAAGYADGCVRCFELARLVILWSAARHPSPVVSLAWHAGLPLLLTASRDGAIAVTHTDTARLVAVCHDLTPSVAPLHALAVSDSAAGAGGRSGGGLCAAAWLDRLSVFEAPWGAAAAAAGRGGGRRGGEAEARAVAEYRCPEVPESLPPGGRARVAFLPSNPRLLLFCSPCLGAEALLFDAAAGAPLRTLALPAAAAALAVAPCGGELFAFGLPDGGVLLSDAQAEASSLLTGHGRGVGALAFDGGGGRLVSAAGEVVWVWHRDALRRV</sequence>
<feature type="region of interest" description="Disordered" evidence="4">
    <location>
        <begin position="1166"/>
        <end position="1198"/>
    </location>
</feature>
<dbReference type="OrthoDB" id="6252103at2759"/>
<feature type="repeat" description="WD" evidence="3">
    <location>
        <begin position="729"/>
        <end position="761"/>
    </location>
</feature>
<comment type="caution">
    <text evidence="6">The sequence shown here is derived from an EMBL/GenBank/DDBJ whole genome shotgun (WGS) entry which is preliminary data.</text>
</comment>
<dbReference type="SUPFAM" id="SSF63829">
    <property type="entry name" value="Calcium-dependent phosphotriesterase"/>
    <property type="match status" value="1"/>
</dbReference>
<feature type="compositionally biased region" description="Gly residues" evidence="4">
    <location>
        <begin position="1581"/>
        <end position="1595"/>
    </location>
</feature>